<keyword evidence="6 8" id="KW-0472">Membrane</keyword>
<evidence type="ECO:0000256" key="5">
    <source>
        <dbReference type="ARBA" id="ARBA00023043"/>
    </source>
</evidence>
<dbReference type="PROSITE" id="PS50216">
    <property type="entry name" value="DHHC"/>
    <property type="match status" value="1"/>
</dbReference>
<accession>A7RZK6</accession>
<dbReference type="eggNOG" id="KOG0509">
    <property type="taxonomic scope" value="Eukaryota"/>
</dbReference>
<reference evidence="10 11" key="1">
    <citation type="journal article" date="2007" name="Science">
        <title>Sea anemone genome reveals ancestral eumetazoan gene repertoire and genomic organization.</title>
        <authorList>
            <person name="Putnam N.H."/>
            <person name="Srivastava M."/>
            <person name="Hellsten U."/>
            <person name="Dirks B."/>
            <person name="Chapman J."/>
            <person name="Salamov A."/>
            <person name="Terry A."/>
            <person name="Shapiro H."/>
            <person name="Lindquist E."/>
            <person name="Kapitonov V.V."/>
            <person name="Jurka J."/>
            <person name="Genikhovich G."/>
            <person name="Grigoriev I.V."/>
            <person name="Lucas S.M."/>
            <person name="Steele R.E."/>
            <person name="Finnerty J.R."/>
            <person name="Technau U."/>
            <person name="Martindale M.Q."/>
            <person name="Rokhsar D.S."/>
        </authorList>
    </citation>
    <scope>NUCLEOTIDE SEQUENCE [LARGE SCALE GENOMIC DNA]</scope>
    <source>
        <strain evidence="11">CH2 X CH6</strain>
    </source>
</reference>
<dbReference type="Pfam" id="PF01529">
    <property type="entry name" value="DHHC"/>
    <property type="match status" value="1"/>
</dbReference>
<evidence type="ECO:0000256" key="7">
    <source>
        <dbReference type="PROSITE-ProRule" id="PRU00023"/>
    </source>
</evidence>
<dbReference type="HOGENOM" id="CLU_012510_3_1_1"/>
<protein>
    <recommendedName>
        <fullName evidence="8">Palmitoyltransferase</fullName>
        <ecNumber evidence="8">2.3.1.225</ecNumber>
    </recommendedName>
</protein>
<evidence type="ECO:0000256" key="2">
    <source>
        <dbReference type="ARBA" id="ARBA00022692"/>
    </source>
</evidence>
<keyword evidence="5 7" id="KW-0040">ANK repeat</keyword>
<dbReference type="Pfam" id="PF00023">
    <property type="entry name" value="Ank"/>
    <property type="match status" value="1"/>
</dbReference>
<dbReference type="EMBL" id="DS469557">
    <property type="protein sequence ID" value="EDO43161.1"/>
    <property type="molecule type" value="Genomic_DNA"/>
</dbReference>
<dbReference type="STRING" id="45351.A7RZK6"/>
<dbReference type="AlphaFoldDB" id="A7RZK6"/>
<dbReference type="SMART" id="SM00248">
    <property type="entry name" value="ANK"/>
    <property type="match status" value="3"/>
</dbReference>
<feature type="repeat" description="ANK" evidence="7">
    <location>
        <begin position="86"/>
        <end position="118"/>
    </location>
</feature>
<dbReference type="Proteomes" id="UP000001593">
    <property type="component" value="Unassembled WGS sequence"/>
</dbReference>
<evidence type="ECO:0000256" key="1">
    <source>
        <dbReference type="ARBA" id="ARBA00004141"/>
    </source>
</evidence>
<dbReference type="PROSITE" id="PS50088">
    <property type="entry name" value="ANK_REPEAT"/>
    <property type="match status" value="3"/>
</dbReference>
<keyword evidence="2 8" id="KW-0812">Transmembrane</keyword>
<organism evidence="10 11">
    <name type="scientific">Nematostella vectensis</name>
    <name type="common">Starlet sea anemone</name>
    <dbReference type="NCBI Taxonomy" id="45351"/>
    <lineage>
        <taxon>Eukaryota</taxon>
        <taxon>Metazoa</taxon>
        <taxon>Cnidaria</taxon>
        <taxon>Anthozoa</taxon>
        <taxon>Hexacorallia</taxon>
        <taxon>Actiniaria</taxon>
        <taxon>Edwardsiidae</taxon>
        <taxon>Nematostella</taxon>
    </lineage>
</organism>
<dbReference type="Pfam" id="PF12796">
    <property type="entry name" value="Ank_2"/>
    <property type="match status" value="1"/>
</dbReference>
<dbReference type="PANTHER" id="PTHR24161:SF85">
    <property type="entry name" value="PALMITOYLTRANSFERASE HIP14"/>
    <property type="match status" value="1"/>
</dbReference>
<dbReference type="InterPro" id="IPR002110">
    <property type="entry name" value="Ankyrin_rpt"/>
</dbReference>
<evidence type="ECO:0000256" key="4">
    <source>
        <dbReference type="ARBA" id="ARBA00022989"/>
    </source>
</evidence>
<dbReference type="InterPro" id="IPR001594">
    <property type="entry name" value="Palmitoyltrfase_DHHC"/>
</dbReference>
<dbReference type="SUPFAM" id="SSF48403">
    <property type="entry name" value="Ankyrin repeat"/>
    <property type="match status" value="1"/>
</dbReference>
<comment type="domain">
    <text evidence="8">The DHHC domain is required for palmitoyltransferase activity.</text>
</comment>
<dbReference type="InParanoid" id="A7RZK6"/>
<comment type="catalytic activity">
    <reaction evidence="8">
        <text>L-cysteinyl-[protein] + hexadecanoyl-CoA = S-hexadecanoyl-L-cysteinyl-[protein] + CoA</text>
        <dbReference type="Rhea" id="RHEA:36683"/>
        <dbReference type="Rhea" id="RHEA-COMP:10131"/>
        <dbReference type="Rhea" id="RHEA-COMP:11032"/>
        <dbReference type="ChEBI" id="CHEBI:29950"/>
        <dbReference type="ChEBI" id="CHEBI:57287"/>
        <dbReference type="ChEBI" id="CHEBI:57379"/>
        <dbReference type="ChEBI" id="CHEBI:74151"/>
        <dbReference type="EC" id="2.3.1.225"/>
    </reaction>
</comment>
<dbReference type="InterPro" id="IPR036770">
    <property type="entry name" value="Ankyrin_rpt-contain_sf"/>
</dbReference>
<sequence length="488" mass="55844">MVVCLMKHKADPTIQDVEGCTALHAAAQNGQTSIMAYLLAKGMDVDLPDKNGMTPLMWAAYRCFSVDAVRMLVTMGASVNKTDSVHSNTALHWAVSSNNHNVIHPIAKAGASIDLVNAKGETPADIATEKKNKWVSLQLELFSMDKGKGKPLLLRPLTTDKAVRRYVLIFTPIIAMFLIGAILEYSSVWWSALLLLGALTAVVMYIMRLFHRNDPGSPLPCAVYLATKLYMYTTWFLFYWPYVNTPKTLIVFFVNTAGLMYCFYKSWKTDPGYLKTTPAEQKRTIIQLAERNMLDFSRFCSTCLIRRPIRSKHCSVCDRCVARFDHHCPWVENCVGAGNHHFFIGYLFFLFGMIQWYLYGGIVFYMNVCEGYTGGWWDAMVRSAYCSPWVTWGFVNALFHFLWVGALFICQSYQLFWIGMTTNERLNVARYTHMMDSTGNPQSPFSRNLFSNIGDFFGFSFFGLYRPVRTDWKRQYDIELNTSRKEHV</sequence>
<feature type="transmembrane region" description="Helical" evidence="8">
    <location>
        <begin position="189"/>
        <end position="210"/>
    </location>
</feature>
<keyword evidence="11" id="KW-1185">Reference proteome</keyword>
<name>A7RZK6_NEMVE</name>
<evidence type="ECO:0000256" key="6">
    <source>
        <dbReference type="ARBA" id="ARBA00023136"/>
    </source>
</evidence>
<evidence type="ECO:0000313" key="11">
    <source>
        <dbReference type="Proteomes" id="UP000001593"/>
    </source>
</evidence>
<keyword evidence="3" id="KW-0677">Repeat</keyword>
<proteinExistence type="inferred from homology"/>
<keyword evidence="8" id="KW-0808">Transferase</keyword>
<keyword evidence="4 8" id="KW-1133">Transmembrane helix</keyword>
<gene>
    <name evidence="10" type="ORF">NEMVEDRAFT_v1g183779</name>
</gene>
<dbReference type="PROSITE" id="PS50297">
    <property type="entry name" value="ANK_REP_REGION"/>
    <property type="match status" value="3"/>
</dbReference>
<dbReference type="PRINTS" id="PR01415">
    <property type="entry name" value="ANKYRIN"/>
</dbReference>
<keyword evidence="8" id="KW-0012">Acyltransferase</keyword>
<feature type="transmembrane region" description="Helical" evidence="8">
    <location>
        <begin position="248"/>
        <end position="264"/>
    </location>
</feature>
<dbReference type="GO" id="GO:0019706">
    <property type="term" value="F:protein-cysteine S-palmitoyltransferase activity"/>
    <property type="evidence" value="ECO:0007669"/>
    <property type="project" value="UniProtKB-EC"/>
</dbReference>
<evidence type="ECO:0000256" key="3">
    <source>
        <dbReference type="ARBA" id="ARBA00022737"/>
    </source>
</evidence>
<dbReference type="PhylomeDB" id="A7RZK6"/>
<comment type="subcellular location">
    <subcellularLocation>
        <location evidence="1">Membrane</location>
        <topology evidence="1">Multi-pass membrane protein</topology>
    </subcellularLocation>
</comment>
<evidence type="ECO:0000313" key="10">
    <source>
        <dbReference type="EMBL" id="EDO43161.1"/>
    </source>
</evidence>
<feature type="transmembrane region" description="Helical" evidence="8">
    <location>
        <begin position="222"/>
        <end position="242"/>
    </location>
</feature>
<feature type="transmembrane region" description="Helical" evidence="8">
    <location>
        <begin position="346"/>
        <end position="368"/>
    </location>
</feature>
<dbReference type="PANTHER" id="PTHR24161">
    <property type="entry name" value="ANK_REP_REGION DOMAIN-CONTAINING PROTEIN-RELATED"/>
    <property type="match status" value="1"/>
</dbReference>
<feature type="repeat" description="ANK" evidence="7">
    <location>
        <begin position="51"/>
        <end position="84"/>
    </location>
</feature>
<feature type="domain" description="Palmitoyltransferase DHHC" evidence="9">
    <location>
        <begin position="296"/>
        <end position="427"/>
    </location>
</feature>
<dbReference type="OMA" id="PERHNAT"/>
<dbReference type="GO" id="GO:0016020">
    <property type="term" value="C:membrane"/>
    <property type="evidence" value="ECO:0007669"/>
    <property type="project" value="UniProtKB-SubCell"/>
</dbReference>
<dbReference type="EC" id="2.3.1.225" evidence="8"/>
<evidence type="ECO:0000256" key="8">
    <source>
        <dbReference type="RuleBase" id="RU079119"/>
    </source>
</evidence>
<comment type="similarity">
    <text evidence="8">Belongs to the DHHC palmitoyltransferase family.</text>
</comment>
<dbReference type="Gene3D" id="1.25.40.20">
    <property type="entry name" value="Ankyrin repeat-containing domain"/>
    <property type="match status" value="1"/>
</dbReference>
<feature type="transmembrane region" description="Helical" evidence="8">
    <location>
        <begin position="388"/>
        <end position="410"/>
    </location>
</feature>
<evidence type="ECO:0000259" key="9">
    <source>
        <dbReference type="Pfam" id="PF01529"/>
    </source>
</evidence>
<feature type="transmembrane region" description="Helical" evidence="8">
    <location>
        <begin position="165"/>
        <end position="183"/>
    </location>
</feature>
<feature type="repeat" description="ANK" evidence="7">
    <location>
        <begin position="18"/>
        <end position="50"/>
    </location>
</feature>